<reference evidence="11 12" key="1">
    <citation type="submission" date="2016-11" db="EMBL/GenBank/DDBJ databases">
        <title>Trade-off between light-utilization and light-protection in marine flavobacteria.</title>
        <authorList>
            <person name="Kumagai Y."/>
        </authorList>
    </citation>
    <scope>NUCLEOTIDE SEQUENCE [LARGE SCALE GENOMIC DNA]</scope>
    <source>
        <strain evidence="11 12">NBRC 107125</strain>
    </source>
</reference>
<dbReference type="Pfam" id="PF00762">
    <property type="entry name" value="Ferrochelatase"/>
    <property type="match status" value="1"/>
</dbReference>
<evidence type="ECO:0000256" key="7">
    <source>
        <dbReference type="ARBA" id="ARBA00023244"/>
    </source>
</evidence>
<comment type="pathway">
    <text evidence="9 10">Porphyrin-containing compound metabolism; protoheme biosynthesis; protoheme from protoporphyrin-IX: step 1/1.</text>
</comment>
<feature type="binding site" evidence="9">
    <location>
        <position position="199"/>
    </location>
    <ligand>
        <name>Fe(2+)</name>
        <dbReference type="ChEBI" id="CHEBI:29033"/>
    </ligand>
</feature>
<evidence type="ECO:0000256" key="10">
    <source>
        <dbReference type="RuleBase" id="RU000607"/>
    </source>
</evidence>
<comment type="subcellular location">
    <subcellularLocation>
        <location evidence="9 10">Cytoplasm</location>
    </subcellularLocation>
</comment>
<dbReference type="GO" id="GO:0004325">
    <property type="term" value="F:ferrochelatase activity"/>
    <property type="evidence" value="ECO:0007669"/>
    <property type="project" value="UniProtKB-UniRule"/>
</dbReference>
<dbReference type="FunFam" id="3.40.50.1400:FF:000002">
    <property type="entry name" value="Ferrochelatase"/>
    <property type="match status" value="1"/>
</dbReference>
<dbReference type="STRING" id="716816.BST96_15335"/>
<protein>
    <recommendedName>
        <fullName evidence="9 10">Ferrochelatase</fullName>
        <ecNumber evidence="9 10">4.98.1.1</ecNumber>
    </recommendedName>
    <alternativeName>
        <fullName evidence="9">Heme synthase</fullName>
    </alternativeName>
    <alternativeName>
        <fullName evidence="9">Protoheme ferro-lyase</fullName>
    </alternativeName>
</protein>
<dbReference type="AlphaFoldDB" id="A0A1X9NN95"/>
<dbReference type="GO" id="GO:0005737">
    <property type="term" value="C:cytoplasm"/>
    <property type="evidence" value="ECO:0007669"/>
    <property type="project" value="UniProtKB-SubCell"/>
</dbReference>
<feature type="binding site" evidence="9">
    <location>
        <position position="280"/>
    </location>
    <ligand>
        <name>Fe(2+)</name>
        <dbReference type="ChEBI" id="CHEBI:29033"/>
    </ligand>
</feature>
<keyword evidence="3 9" id="KW-0479">Metal-binding</keyword>
<comment type="catalytic activity">
    <reaction evidence="8">
        <text>Fe-coproporphyrin III + 2 H(+) = coproporphyrin III + Fe(2+)</text>
        <dbReference type="Rhea" id="RHEA:49572"/>
        <dbReference type="ChEBI" id="CHEBI:15378"/>
        <dbReference type="ChEBI" id="CHEBI:29033"/>
        <dbReference type="ChEBI" id="CHEBI:68438"/>
        <dbReference type="ChEBI" id="CHEBI:131725"/>
        <dbReference type="EC" id="4.99.1.9"/>
    </reaction>
    <physiologicalReaction direction="right-to-left" evidence="8">
        <dbReference type="Rhea" id="RHEA:49574"/>
    </physiologicalReaction>
</comment>
<dbReference type="InterPro" id="IPR033659">
    <property type="entry name" value="Ferrochelatase_N"/>
</dbReference>
<dbReference type="Gene3D" id="3.40.50.1400">
    <property type="match status" value="2"/>
</dbReference>
<keyword evidence="6 9" id="KW-0456">Lyase</keyword>
<dbReference type="EMBL" id="CP019343">
    <property type="protein sequence ID" value="ARN75363.1"/>
    <property type="molecule type" value="Genomic_DNA"/>
</dbReference>
<dbReference type="PANTHER" id="PTHR11108">
    <property type="entry name" value="FERROCHELATASE"/>
    <property type="match status" value="1"/>
</dbReference>
<keyword evidence="5 9" id="KW-0350">Heme biosynthesis</keyword>
<comment type="catalytic activity">
    <reaction evidence="9 10">
        <text>heme b + 2 H(+) = protoporphyrin IX + Fe(2+)</text>
        <dbReference type="Rhea" id="RHEA:22584"/>
        <dbReference type="ChEBI" id="CHEBI:15378"/>
        <dbReference type="ChEBI" id="CHEBI:29033"/>
        <dbReference type="ChEBI" id="CHEBI:57306"/>
        <dbReference type="ChEBI" id="CHEBI:60344"/>
        <dbReference type="EC" id="4.98.1.1"/>
    </reaction>
</comment>
<dbReference type="EC" id="4.98.1.1" evidence="9 10"/>
<dbReference type="HAMAP" id="MF_00323">
    <property type="entry name" value="Ferrochelatase"/>
    <property type="match status" value="1"/>
</dbReference>
<evidence type="ECO:0000256" key="6">
    <source>
        <dbReference type="ARBA" id="ARBA00023239"/>
    </source>
</evidence>
<comment type="similarity">
    <text evidence="1 9 10">Belongs to the ferrochelatase family.</text>
</comment>
<evidence type="ECO:0000256" key="5">
    <source>
        <dbReference type="ARBA" id="ARBA00023133"/>
    </source>
</evidence>
<dbReference type="CDD" id="cd00419">
    <property type="entry name" value="Ferrochelatase_C"/>
    <property type="match status" value="1"/>
</dbReference>
<dbReference type="GO" id="GO:0046872">
    <property type="term" value="F:metal ion binding"/>
    <property type="evidence" value="ECO:0007669"/>
    <property type="project" value="UniProtKB-KW"/>
</dbReference>
<evidence type="ECO:0000313" key="12">
    <source>
        <dbReference type="Proteomes" id="UP000193450"/>
    </source>
</evidence>
<dbReference type="NCBIfam" id="TIGR00109">
    <property type="entry name" value="hemH"/>
    <property type="match status" value="1"/>
</dbReference>
<gene>
    <name evidence="9" type="primary">hemH</name>
    <name evidence="11" type="ORF">BST96_15335</name>
</gene>
<organism evidence="11 12">
    <name type="scientific">Oceanicoccus sagamiensis</name>
    <dbReference type="NCBI Taxonomy" id="716816"/>
    <lineage>
        <taxon>Bacteria</taxon>
        <taxon>Pseudomonadati</taxon>
        <taxon>Pseudomonadota</taxon>
        <taxon>Gammaproteobacteria</taxon>
        <taxon>Cellvibrionales</taxon>
        <taxon>Spongiibacteraceae</taxon>
        <taxon>Oceanicoccus</taxon>
    </lineage>
</organism>
<keyword evidence="7 9" id="KW-0627">Porphyrin biosynthesis</keyword>
<dbReference type="Proteomes" id="UP000193450">
    <property type="component" value="Chromosome"/>
</dbReference>
<evidence type="ECO:0000256" key="3">
    <source>
        <dbReference type="ARBA" id="ARBA00022723"/>
    </source>
</evidence>
<dbReference type="SUPFAM" id="SSF53800">
    <property type="entry name" value="Chelatase"/>
    <property type="match status" value="1"/>
</dbReference>
<dbReference type="KEGG" id="osg:BST96_15335"/>
<evidence type="ECO:0000256" key="4">
    <source>
        <dbReference type="ARBA" id="ARBA00023004"/>
    </source>
</evidence>
<dbReference type="PROSITE" id="PS00534">
    <property type="entry name" value="FERROCHELATASE"/>
    <property type="match status" value="1"/>
</dbReference>
<dbReference type="InterPro" id="IPR033644">
    <property type="entry name" value="Ferrochelatase_C"/>
</dbReference>
<dbReference type="OrthoDB" id="9809741at2"/>
<keyword evidence="4 9" id="KW-0408">Iron</keyword>
<evidence type="ECO:0000256" key="1">
    <source>
        <dbReference type="ARBA" id="ARBA00007718"/>
    </source>
</evidence>
<evidence type="ECO:0000256" key="9">
    <source>
        <dbReference type="HAMAP-Rule" id="MF_00323"/>
    </source>
</evidence>
<name>A0A1X9NN95_9GAMM</name>
<evidence type="ECO:0000256" key="2">
    <source>
        <dbReference type="ARBA" id="ARBA00022490"/>
    </source>
</evidence>
<keyword evidence="12" id="KW-1185">Reference proteome</keyword>
<dbReference type="InterPro" id="IPR019772">
    <property type="entry name" value="Ferrochelatase_AS"/>
</dbReference>
<comment type="function">
    <text evidence="9 10">Catalyzes the ferrous insertion into protoporphyrin IX.</text>
</comment>
<sequence length="327" mass="37243">MKSAVVLMNLGTPTEPTKKAVRAFLKEFLSDRRVVEIPKVIWMVILYMIILNFRVPRVTKAYQKIWAGNESPLRKITRGQASKLQLLFNNTYANAEMVPQAHYAMTYSGPSLAATVKQLEQDGFEHILVLPLYPQFSATTTGSIYDQISQINQQRRNIPQIHVVKQYFDHPLYIGALANSIRQQWQTTGKPDKLLMSFHSIPQSYSDAGDPYYQQCLATADLLAEALELQKEDWSISFQSRLGFAKWLSPYTSETLKKWGQENIKHVDVVCPAFAADCLETLEEIEDENRELFMASGGENFNLIPCLNEDEQHIAMMAAIADKYLPK</sequence>
<evidence type="ECO:0000256" key="8">
    <source>
        <dbReference type="ARBA" id="ARBA00024536"/>
    </source>
</evidence>
<dbReference type="RefSeq" id="WP_085759539.1">
    <property type="nucleotide sequence ID" value="NZ_CP019343.1"/>
</dbReference>
<dbReference type="GO" id="GO:0006783">
    <property type="term" value="P:heme biosynthetic process"/>
    <property type="evidence" value="ECO:0007669"/>
    <property type="project" value="UniProtKB-UniRule"/>
</dbReference>
<dbReference type="PANTHER" id="PTHR11108:SF1">
    <property type="entry name" value="FERROCHELATASE, MITOCHONDRIAL"/>
    <property type="match status" value="1"/>
</dbReference>
<dbReference type="CDD" id="cd03411">
    <property type="entry name" value="Ferrochelatase_N"/>
    <property type="match status" value="1"/>
</dbReference>
<proteinExistence type="inferred from homology"/>
<dbReference type="InterPro" id="IPR001015">
    <property type="entry name" value="Ferrochelatase"/>
</dbReference>
<evidence type="ECO:0000313" key="11">
    <source>
        <dbReference type="EMBL" id="ARN75363.1"/>
    </source>
</evidence>
<dbReference type="UniPathway" id="UPA00252">
    <property type="reaction ID" value="UER00325"/>
</dbReference>
<keyword evidence="2 9" id="KW-0963">Cytoplasm</keyword>
<accession>A0A1X9NN95</accession>